<dbReference type="RefSeq" id="WP_425493709.1">
    <property type="nucleotide sequence ID" value="NZ_JAJGAK010000001.1"/>
</dbReference>
<name>A0ABS8JG90_9GAMM</name>
<dbReference type="Proteomes" id="UP001165293">
    <property type="component" value="Unassembled WGS sequence"/>
</dbReference>
<dbReference type="PANTHER" id="PTHR33797">
    <property type="entry name" value="ORGANIC HYDROPEROXIDE RESISTANCE PROTEIN-LIKE"/>
    <property type="match status" value="1"/>
</dbReference>
<keyword evidence="4" id="KW-1185">Reference proteome</keyword>
<evidence type="ECO:0000256" key="1">
    <source>
        <dbReference type="ARBA" id="ARBA00007378"/>
    </source>
</evidence>
<evidence type="ECO:0000313" key="4">
    <source>
        <dbReference type="Proteomes" id="UP001165293"/>
    </source>
</evidence>
<accession>A0ABS8JG90</accession>
<sequence>MLPSAAGTNLEQLFAAGWSACFESAMAFAARRAKVALPPDVSIDAEVDLVLAGESFFLQGRLDVRIPGFDHVAARAIVDAAHQTCPYSKAVRNNVDRHRQPEGWSPQSQNLPGRREPHRVPGNRPGLRHHRRTGTQALIAVPPDAVGRIRRRALAGRFPLTRHSLSLGVVNPSAYFRQTEIDCMKARTSTRRVRWPGPRSRSPRATISVG</sequence>
<gene>
    <name evidence="3" type="ORF">LK996_06025</name>
</gene>
<proteinExistence type="inferred from homology"/>
<dbReference type="Pfam" id="PF02566">
    <property type="entry name" value="OsmC"/>
    <property type="match status" value="1"/>
</dbReference>
<evidence type="ECO:0000313" key="3">
    <source>
        <dbReference type="EMBL" id="MCC8362630.1"/>
    </source>
</evidence>
<organism evidence="3 4">
    <name type="scientific">Noviluteimonas lactosilytica</name>
    <dbReference type="NCBI Taxonomy" id="2888523"/>
    <lineage>
        <taxon>Bacteria</taxon>
        <taxon>Pseudomonadati</taxon>
        <taxon>Pseudomonadota</taxon>
        <taxon>Gammaproteobacteria</taxon>
        <taxon>Lysobacterales</taxon>
        <taxon>Lysobacteraceae</taxon>
        <taxon>Noviluteimonas</taxon>
    </lineage>
</organism>
<evidence type="ECO:0000256" key="2">
    <source>
        <dbReference type="SAM" id="MobiDB-lite"/>
    </source>
</evidence>
<feature type="region of interest" description="Disordered" evidence="2">
    <location>
        <begin position="191"/>
        <end position="210"/>
    </location>
</feature>
<protein>
    <submittedName>
        <fullName evidence="3">Ohr family peroxiredoxin</fullName>
    </submittedName>
</protein>
<dbReference type="EMBL" id="JAJGAK010000001">
    <property type="protein sequence ID" value="MCC8362630.1"/>
    <property type="molecule type" value="Genomic_DNA"/>
</dbReference>
<comment type="similarity">
    <text evidence="1">Belongs to the OsmC/Ohr family.</text>
</comment>
<comment type="caution">
    <text evidence="3">The sequence shown here is derived from an EMBL/GenBank/DDBJ whole genome shotgun (WGS) entry which is preliminary data.</text>
</comment>
<dbReference type="InterPro" id="IPR019953">
    <property type="entry name" value="OHR"/>
</dbReference>
<feature type="region of interest" description="Disordered" evidence="2">
    <location>
        <begin position="97"/>
        <end position="129"/>
    </location>
</feature>
<dbReference type="InterPro" id="IPR003718">
    <property type="entry name" value="OsmC/Ohr_fam"/>
</dbReference>
<dbReference type="SUPFAM" id="SSF82784">
    <property type="entry name" value="OsmC-like"/>
    <property type="match status" value="1"/>
</dbReference>
<dbReference type="InterPro" id="IPR036102">
    <property type="entry name" value="OsmC/Ohrsf"/>
</dbReference>
<dbReference type="NCBIfam" id="TIGR03561">
    <property type="entry name" value="organ_hyd_perox"/>
    <property type="match status" value="1"/>
</dbReference>
<dbReference type="Gene3D" id="3.30.300.20">
    <property type="match status" value="1"/>
</dbReference>
<dbReference type="PANTHER" id="PTHR33797:SF2">
    <property type="entry name" value="ORGANIC HYDROPEROXIDE RESISTANCE PROTEIN-LIKE"/>
    <property type="match status" value="1"/>
</dbReference>
<reference evidence="3" key="1">
    <citation type="submission" date="2021-10" db="EMBL/GenBank/DDBJ databases">
        <authorList>
            <person name="Lyu M."/>
            <person name="Wang X."/>
            <person name="Meng X."/>
            <person name="Xu K."/>
        </authorList>
    </citation>
    <scope>NUCLEOTIDE SEQUENCE</scope>
    <source>
        <strain evidence="3">A6</strain>
    </source>
</reference>
<dbReference type="InterPro" id="IPR015946">
    <property type="entry name" value="KH_dom-like_a/b"/>
</dbReference>